<dbReference type="AlphaFoldDB" id="A0A835IUP1"/>
<organism evidence="1 2">
    <name type="scientific">Coptis chinensis</name>
    <dbReference type="NCBI Taxonomy" id="261450"/>
    <lineage>
        <taxon>Eukaryota</taxon>
        <taxon>Viridiplantae</taxon>
        <taxon>Streptophyta</taxon>
        <taxon>Embryophyta</taxon>
        <taxon>Tracheophyta</taxon>
        <taxon>Spermatophyta</taxon>
        <taxon>Magnoliopsida</taxon>
        <taxon>Ranunculales</taxon>
        <taxon>Ranunculaceae</taxon>
        <taxon>Coptidoideae</taxon>
        <taxon>Coptis</taxon>
    </lineage>
</organism>
<reference evidence="1 2" key="1">
    <citation type="submission" date="2020-10" db="EMBL/GenBank/DDBJ databases">
        <title>The Coptis chinensis genome and diversification of protoberbering-type alkaloids.</title>
        <authorList>
            <person name="Wang B."/>
            <person name="Shu S."/>
            <person name="Song C."/>
            <person name="Liu Y."/>
        </authorList>
    </citation>
    <scope>NUCLEOTIDE SEQUENCE [LARGE SCALE GENOMIC DNA]</scope>
    <source>
        <strain evidence="1">HL-2020</strain>
        <tissue evidence="1">Leaf</tissue>
    </source>
</reference>
<sequence length="116" mass="13668">MKSSVWFHRHLVFVLESKETVWSKKYNIHREALSNAYNQILLWCNNDIALFTYDPIIGSLGKIQDHEVQRVSRIEMVPYIKSWVSLKAIGENPRIIGEETEKTGYHFGLERKAKKY</sequence>
<proteinExistence type="predicted"/>
<name>A0A835IUP1_9MAGN</name>
<accession>A0A835IUP1</accession>
<comment type="caution">
    <text evidence="1">The sequence shown here is derived from an EMBL/GenBank/DDBJ whole genome shotgun (WGS) entry which is preliminary data.</text>
</comment>
<evidence type="ECO:0000313" key="1">
    <source>
        <dbReference type="EMBL" id="KAF9623493.1"/>
    </source>
</evidence>
<dbReference type="Proteomes" id="UP000631114">
    <property type="component" value="Unassembled WGS sequence"/>
</dbReference>
<dbReference type="EMBL" id="JADFTS010000001">
    <property type="protein sequence ID" value="KAF9623493.1"/>
    <property type="molecule type" value="Genomic_DNA"/>
</dbReference>
<protein>
    <submittedName>
        <fullName evidence="1">Uncharacterized protein</fullName>
    </submittedName>
</protein>
<gene>
    <name evidence="1" type="ORF">IFM89_003109</name>
</gene>
<keyword evidence="2" id="KW-1185">Reference proteome</keyword>
<evidence type="ECO:0000313" key="2">
    <source>
        <dbReference type="Proteomes" id="UP000631114"/>
    </source>
</evidence>